<name>A7VLZ3_9VIRU</name>
<evidence type="ECO:0000256" key="1">
    <source>
        <dbReference type="SAM" id="MobiDB-lite"/>
    </source>
</evidence>
<feature type="domain" description="Hepatitis TT virus Orf2/Gyrovirus Vp2 N-terminal" evidence="2">
    <location>
        <begin position="14"/>
        <end position="63"/>
    </location>
</feature>
<organism evidence="3 4">
    <name type="scientific">Torque teno midi virus 12</name>
    <dbReference type="NCBI Taxonomy" id="2065053"/>
    <lineage>
        <taxon>Viruses</taxon>
        <taxon>Monodnaviria</taxon>
        <taxon>Shotokuvirae</taxon>
        <taxon>Commensaviricota</taxon>
        <taxon>Cardeaviricetes</taxon>
        <taxon>Sanitavirales</taxon>
        <taxon>Anelloviridae</taxon>
        <taxon>Gammatorquevirus</taxon>
        <taxon>Gammatorquevirus homidi12</taxon>
    </lineage>
</organism>
<keyword evidence="4" id="KW-1185">Reference proteome</keyword>
<evidence type="ECO:0000313" key="3">
    <source>
        <dbReference type="EMBL" id="BAF76114.1"/>
    </source>
</evidence>
<reference evidence="3 4" key="1">
    <citation type="journal article" date="2007" name="Arch. Virol.">
        <title>Analysis of the entire genomes of fifteen torque teno midi virus variants classifiable into a third group of genus Anellovirus.</title>
        <authorList>
            <person name="Ninomiya M."/>
            <person name="Takahashi M."/>
            <person name="Shimosegawa T."/>
            <person name="Okamoto H."/>
        </authorList>
    </citation>
    <scope>NUCLEOTIDE SEQUENCE [LARGE SCALE GENOMIC DNA]</scope>
    <source>
        <strain evidence="3">MDJN51</strain>
    </source>
</reference>
<dbReference type="GeneID" id="37616709"/>
<feature type="region of interest" description="Disordered" evidence="1">
    <location>
        <begin position="62"/>
        <end position="98"/>
    </location>
</feature>
<dbReference type="EMBL" id="AB303562">
    <property type="protein sequence ID" value="BAF76114.1"/>
    <property type="molecule type" value="Genomic_DNA"/>
</dbReference>
<evidence type="ECO:0000259" key="2">
    <source>
        <dbReference type="Pfam" id="PF02957"/>
    </source>
</evidence>
<dbReference type="KEGG" id="vg:37616709"/>
<evidence type="ECO:0000313" key="4">
    <source>
        <dbReference type="Proteomes" id="UP000111166"/>
    </source>
</evidence>
<sequence length="259" mass="29354">MSIFYKPAKYNGHTKQQMWMSVIADFHDPMCNCWHPFGHLLDIIFPEGHKDRDKTIAQIITRDSKCHSGGEDEGASGQTEDLHIKEERDTPADTTGGMAEEETTDALLAAAVENFERCPRISRTHTKKEKESGSTTHTPTRKRSRNTQLSPLALQRRYLPKATDRRGDQPAHPAAAAAAAPAQKRHPTPHDADKRTTTTTTTTHRHNSLTKFKPGFEQDTEEELAKIFKRPIRTFKEDPPFYPWLPITPKVSFKLNFKG</sequence>
<protein>
    <recommendedName>
        <fullName evidence="2">Hepatitis TT virus Orf2/Gyrovirus Vp2 N-terminal domain-containing protein</fullName>
    </recommendedName>
</protein>
<proteinExistence type="predicted"/>
<dbReference type="InterPro" id="IPR004118">
    <property type="entry name" value="HEV_TT_vir_Orf2/Gyrovir_Vp2_N"/>
</dbReference>
<accession>A7VLZ3</accession>
<dbReference type="Pfam" id="PF02957">
    <property type="entry name" value="TT_ORF2-like"/>
    <property type="match status" value="1"/>
</dbReference>
<feature type="compositionally biased region" description="Basic and acidic residues" evidence="1">
    <location>
        <begin position="80"/>
        <end position="91"/>
    </location>
</feature>
<dbReference type="Proteomes" id="UP000111166">
    <property type="component" value="Segment"/>
</dbReference>
<feature type="region of interest" description="Disordered" evidence="1">
    <location>
        <begin position="116"/>
        <end position="218"/>
    </location>
</feature>
<dbReference type="RefSeq" id="YP_009505783.1">
    <property type="nucleotide sequence ID" value="NC_038359.1"/>
</dbReference>
<feature type="compositionally biased region" description="Low complexity" evidence="1">
    <location>
        <begin position="170"/>
        <end position="182"/>
    </location>
</feature>